<evidence type="ECO:0000256" key="1">
    <source>
        <dbReference type="SAM" id="MobiDB-lite"/>
    </source>
</evidence>
<evidence type="ECO:0000313" key="2">
    <source>
        <dbReference type="EMBL" id="KAF5351953.1"/>
    </source>
</evidence>
<sequence length="281" mass="31873">MNDKFHGFFADRYPNMRSRFPGEGRRRWRLRVMEELWLEPETLAEIASAALSSQDTPGDALHENDDDPLDEITDCEELGLVVRTDFSNDDAWNMFISKLQGAEKELLSTIQAEEPTNQGDNDVEVEEAGEADSESDATPDHIIKIIANARNPLFNNISNLTGLRLLNDVGIRLTPSPPTGTKRISPSNRLIDRNNLQEIYSGKTIWIYDRQSNVDESVRLVSQHGDVYGTATGDSWRARASHVPELQFNTSACNMKINFGGLDRWDYPERLRNLKEAEHQQ</sequence>
<feature type="region of interest" description="Disordered" evidence="1">
    <location>
        <begin position="112"/>
        <end position="137"/>
    </location>
</feature>
<dbReference type="AlphaFoldDB" id="A0A8H5D3C7"/>
<accession>A0A8H5D3C7</accession>
<reference evidence="2 3" key="1">
    <citation type="journal article" date="2020" name="ISME J.">
        <title>Uncovering the hidden diversity of litter-decomposition mechanisms in mushroom-forming fungi.</title>
        <authorList>
            <person name="Floudas D."/>
            <person name="Bentzer J."/>
            <person name="Ahren D."/>
            <person name="Johansson T."/>
            <person name="Persson P."/>
            <person name="Tunlid A."/>
        </authorList>
    </citation>
    <scope>NUCLEOTIDE SEQUENCE [LARGE SCALE GENOMIC DNA]</scope>
    <source>
        <strain evidence="2 3">CBS 146.42</strain>
    </source>
</reference>
<keyword evidence="3" id="KW-1185">Reference proteome</keyword>
<feature type="compositionally biased region" description="Acidic residues" evidence="1">
    <location>
        <begin position="121"/>
        <end position="137"/>
    </location>
</feature>
<evidence type="ECO:0000313" key="3">
    <source>
        <dbReference type="Proteomes" id="UP000559027"/>
    </source>
</evidence>
<protein>
    <submittedName>
        <fullName evidence="2">Uncharacterized protein</fullName>
    </submittedName>
</protein>
<organism evidence="2 3">
    <name type="scientific">Leucocoprinus leucothites</name>
    <dbReference type="NCBI Taxonomy" id="201217"/>
    <lineage>
        <taxon>Eukaryota</taxon>
        <taxon>Fungi</taxon>
        <taxon>Dikarya</taxon>
        <taxon>Basidiomycota</taxon>
        <taxon>Agaricomycotina</taxon>
        <taxon>Agaricomycetes</taxon>
        <taxon>Agaricomycetidae</taxon>
        <taxon>Agaricales</taxon>
        <taxon>Agaricineae</taxon>
        <taxon>Agaricaceae</taxon>
        <taxon>Leucocoprinus</taxon>
    </lineage>
</organism>
<dbReference type="EMBL" id="JAACJO010000012">
    <property type="protein sequence ID" value="KAF5351953.1"/>
    <property type="molecule type" value="Genomic_DNA"/>
</dbReference>
<name>A0A8H5D3C7_9AGAR</name>
<dbReference type="Proteomes" id="UP000559027">
    <property type="component" value="Unassembled WGS sequence"/>
</dbReference>
<comment type="caution">
    <text evidence="2">The sequence shown here is derived from an EMBL/GenBank/DDBJ whole genome shotgun (WGS) entry which is preliminary data.</text>
</comment>
<dbReference type="OrthoDB" id="204784at2759"/>
<proteinExistence type="predicted"/>
<gene>
    <name evidence="2" type="ORF">D9756_007435</name>
</gene>